<gene>
    <name evidence="1" type="ORF">MNBD_GAMMA10-305</name>
</gene>
<protein>
    <recommendedName>
        <fullName evidence="2">SAP domain-containing protein</fullName>
    </recommendedName>
</protein>
<evidence type="ECO:0000313" key="1">
    <source>
        <dbReference type="EMBL" id="VAW63489.1"/>
    </source>
</evidence>
<name>A0A3B0XNK9_9ZZZZ</name>
<sequence length="67" mass="7460">MKIQDIRVIAKDIGVKASGMNKSLLIQTIQSAEGNFNCFSSALEGECDQTSCRWREDCFLTSKKLNS</sequence>
<dbReference type="EMBL" id="UOFJ01000106">
    <property type="protein sequence ID" value="VAW63489.1"/>
    <property type="molecule type" value="Genomic_DNA"/>
</dbReference>
<proteinExistence type="predicted"/>
<evidence type="ECO:0008006" key="2">
    <source>
        <dbReference type="Google" id="ProtNLM"/>
    </source>
</evidence>
<organism evidence="1">
    <name type="scientific">hydrothermal vent metagenome</name>
    <dbReference type="NCBI Taxonomy" id="652676"/>
    <lineage>
        <taxon>unclassified sequences</taxon>
        <taxon>metagenomes</taxon>
        <taxon>ecological metagenomes</taxon>
    </lineage>
</organism>
<accession>A0A3B0XNK9</accession>
<reference evidence="1" key="1">
    <citation type="submission" date="2018-06" db="EMBL/GenBank/DDBJ databases">
        <authorList>
            <person name="Zhirakovskaya E."/>
        </authorList>
    </citation>
    <scope>NUCLEOTIDE SEQUENCE</scope>
</reference>
<dbReference type="AlphaFoldDB" id="A0A3B0XNK9"/>